<reference evidence="4 5" key="1">
    <citation type="journal article" date="2025" name="Microbiol. Resour. Announc.">
        <title>Draft genome sequences for Neonectria magnoliae and Neonectria punicea, canker pathogens of Liriodendron tulipifera and Acer saccharum in West Virginia.</title>
        <authorList>
            <person name="Petronek H.M."/>
            <person name="Kasson M.T."/>
            <person name="Metheny A.M."/>
            <person name="Stauder C.M."/>
            <person name="Lovett B."/>
            <person name="Lynch S.C."/>
            <person name="Garnas J.R."/>
            <person name="Kasson L.R."/>
            <person name="Stajich J.E."/>
        </authorList>
    </citation>
    <scope>NUCLEOTIDE SEQUENCE [LARGE SCALE GENOMIC DNA]</scope>
    <source>
        <strain evidence="4 5">NRRL 64651</strain>
    </source>
</reference>
<comment type="similarity">
    <text evidence="2">Belongs to the NAD(P)-dependent epimerase/dehydratase family. Dihydroflavonol-4-reductase subfamily.</text>
</comment>
<feature type="domain" description="NAD-dependent epimerase/dehydratase" evidence="3">
    <location>
        <begin position="9"/>
        <end position="214"/>
    </location>
</feature>
<dbReference type="Proteomes" id="UP001498421">
    <property type="component" value="Unassembled WGS sequence"/>
</dbReference>
<dbReference type="Pfam" id="PF01370">
    <property type="entry name" value="Epimerase"/>
    <property type="match status" value="1"/>
</dbReference>
<organism evidence="4 5">
    <name type="scientific">Neonectria magnoliae</name>
    <dbReference type="NCBI Taxonomy" id="2732573"/>
    <lineage>
        <taxon>Eukaryota</taxon>
        <taxon>Fungi</taxon>
        <taxon>Dikarya</taxon>
        <taxon>Ascomycota</taxon>
        <taxon>Pezizomycotina</taxon>
        <taxon>Sordariomycetes</taxon>
        <taxon>Hypocreomycetidae</taxon>
        <taxon>Hypocreales</taxon>
        <taxon>Nectriaceae</taxon>
        <taxon>Neonectria</taxon>
    </lineage>
</organism>
<dbReference type="Gene3D" id="3.40.50.720">
    <property type="entry name" value="NAD(P)-binding Rossmann-like Domain"/>
    <property type="match status" value="2"/>
</dbReference>
<dbReference type="PANTHER" id="PTHR10366:SF564">
    <property type="entry name" value="STEROL-4-ALPHA-CARBOXYLATE 3-DEHYDROGENASE, DECARBOXYLATING"/>
    <property type="match status" value="1"/>
</dbReference>
<evidence type="ECO:0000256" key="1">
    <source>
        <dbReference type="ARBA" id="ARBA00023002"/>
    </source>
</evidence>
<evidence type="ECO:0000313" key="5">
    <source>
        <dbReference type="Proteomes" id="UP001498421"/>
    </source>
</evidence>
<proteinExistence type="inferred from homology"/>
<comment type="caution">
    <text evidence="4">The sequence shown here is derived from an EMBL/GenBank/DDBJ whole genome shotgun (WGS) entry which is preliminary data.</text>
</comment>
<dbReference type="PANTHER" id="PTHR10366">
    <property type="entry name" value="NAD DEPENDENT EPIMERASE/DEHYDRATASE"/>
    <property type="match status" value="1"/>
</dbReference>
<dbReference type="InterPro" id="IPR050425">
    <property type="entry name" value="NAD(P)_dehydrat-like"/>
</dbReference>
<evidence type="ECO:0000256" key="2">
    <source>
        <dbReference type="ARBA" id="ARBA00023445"/>
    </source>
</evidence>
<gene>
    <name evidence="4" type="ORF">QQZ08_007998</name>
</gene>
<protein>
    <recommendedName>
        <fullName evidence="3">NAD-dependent epimerase/dehydratase domain-containing protein</fullName>
    </recommendedName>
</protein>
<evidence type="ECO:0000313" key="4">
    <source>
        <dbReference type="EMBL" id="KAK7425557.1"/>
    </source>
</evidence>
<dbReference type="InterPro" id="IPR001509">
    <property type="entry name" value="Epimerase_deHydtase"/>
</dbReference>
<accession>A0ABR1HX95</accession>
<dbReference type="InterPro" id="IPR036291">
    <property type="entry name" value="NAD(P)-bd_dom_sf"/>
</dbReference>
<dbReference type="EMBL" id="JAZAVK010000080">
    <property type="protein sequence ID" value="KAK7425557.1"/>
    <property type="molecule type" value="Genomic_DNA"/>
</dbReference>
<keyword evidence="5" id="KW-1185">Reference proteome</keyword>
<name>A0ABR1HX95_9HYPO</name>
<dbReference type="SUPFAM" id="SSF51735">
    <property type="entry name" value="NAD(P)-binding Rossmann-fold domains"/>
    <property type="match status" value="1"/>
</dbReference>
<sequence>MDLKASETILVTGTNGYVSLHVIHPLLKGYQVRGTVRSEKKTNKVQAALPQYYGSKLTTVLVKDLSDPRCYHGAFDESTTGVIHVASPVHGQSEDNIRDLLDPAIKSATAVLSAASQLASPSFRRVVHVSSLAAMVDISKGLRPGYVYTEADWNPASFEEAAVEKDHVALYVASKALSERAVWDWMTEHKPSFDVVCVNPSLILGPHLDWQTAADLARKRLPEVDKNRIPVGNPGTGEKAALERIYQVDGTKIVQALGVKYRPLEETVIDTLKQFFEVDAKSKDRKVAPSDSQ</sequence>
<evidence type="ECO:0000259" key="3">
    <source>
        <dbReference type="Pfam" id="PF01370"/>
    </source>
</evidence>
<keyword evidence="1" id="KW-0560">Oxidoreductase</keyword>